<sequence>MESDWTFLDPWLSTLWGSVLGCGEPELERVLSDQQIILSPLYPKAKNVEENVIYVKISVDEVHRHDRKHLQHLREAIELVSAVAIVDNAAFQQLMSVEPDEACTHHPKWIFCIFGTLSPQDPAATQYHVSFGTLLGFPKDPWVDSAEFKKAMDNLEAMGLKEAVKLYNFSEFTIDWLTENSTGNIGGRYCPALCDVPRPLSTHLKKLFDSDVPPVVQLHATGNAASVVKRLQETRVVLKYPLSATPAAQLCDGSNGDQPVLHPTIYAFNLDFSESGIPELTTALARTAIQYFSLGYRKYDMVDTAQSVMSAGYLLSTLVSGRSICGVTLGDLSFPSIARNVEYGLLDLNCDWAPDGVFAATCSAVAELSSIRKVDWLGFSRTQSPTQNRLSWVLYALCCGSLSVSIGTLQCEGVSLTKPALTAAKATLQNKFPGVIQDQGSVNLPKYGFVELKQGAQIQLVLPNGEETVLEVSSPYRCRARYDPFSSPELVDAVVPGYGVCKVILRDEVSEFVRDGQGNSVLSRALWNSIRSLTFSFESVEVGALVTDLLGLICWRVMSLFVRKRKTERDPTTQPVLDLSILSEVCPDLEELNIIGFNVVVGSRSHALRTWRIRKIEIYGSTIVPDLGPCLDNPSYQMARGLAILTVSASYQWEYDINEMLALNSHDGDYLALTKNRLPSESKAALISVVKSRRQRKAVNLLDVLCLSRIFAFVSTPVRRSVRCHK</sequence>
<dbReference type="InParanoid" id="G4ZTG4"/>
<dbReference type="RefSeq" id="XP_009530571.1">
    <property type="nucleotide sequence ID" value="XM_009532276.1"/>
</dbReference>
<keyword evidence="2" id="KW-1185">Reference proteome</keyword>
<proteinExistence type="predicted"/>
<evidence type="ECO:0000313" key="1">
    <source>
        <dbReference type="EMBL" id="EGZ13142.1"/>
    </source>
</evidence>
<protein>
    <submittedName>
        <fullName evidence="1">Uncharacterized protein</fullName>
    </submittedName>
</protein>
<accession>G4ZTG4</accession>
<dbReference type="Proteomes" id="UP000002640">
    <property type="component" value="Unassembled WGS sequence"/>
</dbReference>
<dbReference type="AlphaFoldDB" id="G4ZTG4"/>
<dbReference type="KEGG" id="psoj:PHYSODRAFT_302863"/>
<organism evidence="1 2">
    <name type="scientific">Phytophthora sojae (strain P6497)</name>
    <name type="common">Soybean stem and root rot agent</name>
    <name type="synonym">Phytophthora megasperma f. sp. glycines</name>
    <dbReference type="NCBI Taxonomy" id="1094619"/>
    <lineage>
        <taxon>Eukaryota</taxon>
        <taxon>Sar</taxon>
        <taxon>Stramenopiles</taxon>
        <taxon>Oomycota</taxon>
        <taxon>Peronosporomycetes</taxon>
        <taxon>Peronosporales</taxon>
        <taxon>Peronosporaceae</taxon>
        <taxon>Phytophthora</taxon>
    </lineage>
</organism>
<reference evidence="1 2" key="1">
    <citation type="journal article" date="2006" name="Science">
        <title>Phytophthora genome sequences uncover evolutionary origins and mechanisms of pathogenesis.</title>
        <authorList>
            <person name="Tyler B.M."/>
            <person name="Tripathy S."/>
            <person name="Zhang X."/>
            <person name="Dehal P."/>
            <person name="Jiang R.H."/>
            <person name="Aerts A."/>
            <person name="Arredondo F.D."/>
            <person name="Baxter L."/>
            <person name="Bensasson D."/>
            <person name="Beynon J.L."/>
            <person name="Chapman J."/>
            <person name="Damasceno C.M."/>
            <person name="Dorrance A.E."/>
            <person name="Dou D."/>
            <person name="Dickerman A.W."/>
            <person name="Dubchak I.L."/>
            <person name="Garbelotto M."/>
            <person name="Gijzen M."/>
            <person name="Gordon S.G."/>
            <person name="Govers F."/>
            <person name="Grunwald N.J."/>
            <person name="Huang W."/>
            <person name="Ivors K.L."/>
            <person name="Jones R.W."/>
            <person name="Kamoun S."/>
            <person name="Krampis K."/>
            <person name="Lamour K.H."/>
            <person name="Lee M.K."/>
            <person name="McDonald W.H."/>
            <person name="Medina M."/>
            <person name="Meijer H.J."/>
            <person name="Nordberg E.K."/>
            <person name="Maclean D.J."/>
            <person name="Ospina-Giraldo M.D."/>
            <person name="Morris P.F."/>
            <person name="Phuntumart V."/>
            <person name="Putnam N.H."/>
            <person name="Rash S."/>
            <person name="Rose J.K."/>
            <person name="Sakihama Y."/>
            <person name="Salamov A.A."/>
            <person name="Savidor A."/>
            <person name="Scheuring C.F."/>
            <person name="Smith B.M."/>
            <person name="Sobral B.W."/>
            <person name="Terry A."/>
            <person name="Torto-Alalibo T.A."/>
            <person name="Win J."/>
            <person name="Xu Z."/>
            <person name="Zhang H."/>
            <person name="Grigoriev I.V."/>
            <person name="Rokhsar D.S."/>
            <person name="Boore J.L."/>
        </authorList>
    </citation>
    <scope>NUCLEOTIDE SEQUENCE [LARGE SCALE GENOMIC DNA]</scope>
    <source>
        <strain evidence="1 2">P6497</strain>
    </source>
</reference>
<gene>
    <name evidence="1" type="ORF">PHYSODRAFT_302863</name>
</gene>
<dbReference type="GeneID" id="20642195"/>
<evidence type="ECO:0000313" key="2">
    <source>
        <dbReference type="Proteomes" id="UP000002640"/>
    </source>
</evidence>
<name>G4ZTG4_PHYSP</name>
<dbReference type="EMBL" id="JH159156">
    <property type="protein sequence ID" value="EGZ13142.1"/>
    <property type="molecule type" value="Genomic_DNA"/>
</dbReference>